<dbReference type="Proteomes" id="UP000317716">
    <property type="component" value="Unassembled WGS sequence"/>
</dbReference>
<dbReference type="Pfam" id="PF13185">
    <property type="entry name" value="GAF_2"/>
    <property type="match status" value="1"/>
</dbReference>
<evidence type="ECO:0000256" key="2">
    <source>
        <dbReference type="SAM" id="Phobius"/>
    </source>
</evidence>
<organism evidence="4 5">
    <name type="scientific">Eiseniibacteriota bacterium</name>
    <dbReference type="NCBI Taxonomy" id="2212470"/>
    <lineage>
        <taxon>Bacteria</taxon>
        <taxon>Candidatus Eiseniibacteriota</taxon>
    </lineage>
</organism>
<dbReference type="EMBL" id="VBOS01000359">
    <property type="protein sequence ID" value="TMQ51700.1"/>
    <property type="molecule type" value="Genomic_DNA"/>
</dbReference>
<dbReference type="InterPro" id="IPR003018">
    <property type="entry name" value="GAF"/>
</dbReference>
<name>A0A538SJZ8_UNCEI</name>
<proteinExistence type="predicted"/>
<comment type="caution">
    <text evidence="4">The sequence shown here is derived from an EMBL/GenBank/DDBJ whole genome shotgun (WGS) entry which is preliminary data.</text>
</comment>
<evidence type="ECO:0000313" key="5">
    <source>
        <dbReference type="Proteomes" id="UP000317716"/>
    </source>
</evidence>
<sequence length="309" mass="33700">MLHRRRARRGSQRMTASRVVDRDSNGVGPFGSLRRGPPGPVSRTIFRIKFGASGTITTPISMETKRDPPSRTRVLNQVFATVDRQRNIMLSLGGITLTAMCAALVLVTWTSSGASLELDISHRWPTLVGLSGLVLIFVLYMQHKHQQLAAMEAKMRDLAVRGAALQARFGELSFLFDVSTQLQLRLDLPSMLDLAVQRLMSCLDATQSSIMLFDESQGVLEVKAAAGVDQQLVKAGRVAPGEGVAGHAYAKGESLVLTPKLMHERFPQYEKHGRSIVSGLCVPMRFRGEPIGVLNVTRSSGATTRCSST</sequence>
<dbReference type="AlphaFoldDB" id="A0A538SJZ8"/>
<keyword evidence="2" id="KW-1133">Transmembrane helix</keyword>
<evidence type="ECO:0000313" key="4">
    <source>
        <dbReference type="EMBL" id="TMQ51700.1"/>
    </source>
</evidence>
<feature type="transmembrane region" description="Helical" evidence="2">
    <location>
        <begin position="122"/>
        <end position="141"/>
    </location>
</feature>
<keyword evidence="2" id="KW-0812">Transmembrane</keyword>
<evidence type="ECO:0000259" key="3">
    <source>
        <dbReference type="Pfam" id="PF13185"/>
    </source>
</evidence>
<protein>
    <submittedName>
        <fullName evidence="4">GAF domain-containing protein</fullName>
    </submittedName>
</protein>
<dbReference type="InterPro" id="IPR029016">
    <property type="entry name" value="GAF-like_dom_sf"/>
</dbReference>
<feature type="domain" description="GAF" evidence="3">
    <location>
        <begin position="186"/>
        <end position="297"/>
    </location>
</feature>
<reference evidence="4 5" key="1">
    <citation type="journal article" date="2019" name="Nat. Microbiol.">
        <title>Mediterranean grassland soil C-N compound turnover is dependent on rainfall and depth, and is mediated by genomically divergent microorganisms.</title>
        <authorList>
            <person name="Diamond S."/>
            <person name="Andeer P.F."/>
            <person name="Li Z."/>
            <person name="Crits-Christoph A."/>
            <person name="Burstein D."/>
            <person name="Anantharaman K."/>
            <person name="Lane K.R."/>
            <person name="Thomas B.C."/>
            <person name="Pan C."/>
            <person name="Northen T.R."/>
            <person name="Banfield J.F."/>
        </authorList>
    </citation>
    <scope>NUCLEOTIDE SEQUENCE [LARGE SCALE GENOMIC DNA]</scope>
    <source>
        <strain evidence="4">WS_2</strain>
    </source>
</reference>
<feature type="region of interest" description="Disordered" evidence="1">
    <location>
        <begin position="1"/>
        <end position="37"/>
    </location>
</feature>
<keyword evidence="2" id="KW-0472">Membrane</keyword>
<feature type="compositionally biased region" description="Basic residues" evidence="1">
    <location>
        <begin position="1"/>
        <end position="11"/>
    </location>
</feature>
<accession>A0A538SJZ8</accession>
<dbReference type="Gene3D" id="3.30.450.40">
    <property type="match status" value="1"/>
</dbReference>
<dbReference type="SUPFAM" id="SSF55781">
    <property type="entry name" value="GAF domain-like"/>
    <property type="match status" value="1"/>
</dbReference>
<gene>
    <name evidence="4" type="ORF">E6K72_10120</name>
</gene>
<feature type="transmembrane region" description="Helical" evidence="2">
    <location>
        <begin position="88"/>
        <end position="110"/>
    </location>
</feature>
<evidence type="ECO:0000256" key="1">
    <source>
        <dbReference type="SAM" id="MobiDB-lite"/>
    </source>
</evidence>